<dbReference type="GO" id="GO:0009725">
    <property type="term" value="P:response to hormone"/>
    <property type="evidence" value="ECO:0007669"/>
    <property type="project" value="UniProtKB-ARBA"/>
</dbReference>
<protein>
    <recommendedName>
        <fullName evidence="10">BTB/POZ and TAZ domain-containing protein 3</fullName>
    </recommendedName>
</protein>
<feature type="domain" description="TAZ-type" evidence="7">
    <location>
        <begin position="287"/>
        <end position="385"/>
    </location>
</feature>
<name>A0AAN7PPI0_9MYRT</name>
<dbReference type="AlphaFoldDB" id="A0AAN7PPI0"/>
<comment type="pathway">
    <text evidence="1">Protein modification; protein ubiquitination.</text>
</comment>
<dbReference type="InterPro" id="IPR000197">
    <property type="entry name" value="Znf_TAZ"/>
</dbReference>
<dbReference type="Gene3D" id="1.25.40.420">
    <property type="match status" value="1"/>
</dbReference>
<dbReference type="EMBL" id="JAXIOK010000016">
    <property type="protein sequence ID" value="KAK4751861.1"/>
    <property type="molecule type" value="Genomic_DNA"/>
</dbReference>
<dbReference type="InterPro" id="IPR044513">
    <property type="entry name" value="BT1/2/3/4/5"/>
</dbReference>
<dbReference type="PANTHER" id="PTHR46287:SF1">
    <property type="entry name" value="BTB_POZ AND TAZ DOMAIN-CONTAINING PROTEIN 3"/>
    <property type="match status" value="1"/>
</dbReference>
<evidence type="ECO:0000313" key="8">
    <source>
        <dbReference type="EMBL" id="KAK4751861.1"/>
    </source>
</evidence>
<evidence type="ECO:0008006" key="10">
    <source>
        <dbReference type="Google" id="ProtNLM"/>
    </source>
</evidence>
<evidence type="ECO:0000256" key="3">
    <source>
        <dbReference type="ARBA" id="ARBA00022771"/>
    </source>
</evidence>
<dbReference type="SMART" id="SM00551">
    <property type="entry name" value="ZnF_TAZ"/>
    <property type="match status" value="1"/>
</dbReference>
<dbReference type="Gene3D" id="3.30.710.10">
    <property type="entry name" value="Potassium Channel Kv1.1, Chain A"/>
    <property type="match status" value="1"/>
</dbReference>
<gene>
    <name evidence="8" type="ORF">SAY87_020659</name>
</gene>
<dbReference type="PANTHER" id="PTHR46287">
    <property type="entry name" value="BTB/POZ AND TAZ DOMAIN-CONTAINING PROTEIN 3-RELATED"/>
    <property type="match status" value="1"/>
</dbReference>
<dbReference type="InterPro" id="IPR035898">
    <property type="entry name" value="TAZ_dom_sf"/>
</dbReference>
<dbReference type="FunFam" id="1.25.40.420:FF:000012">
    <property type="entry name" value="BTB/POZ and TAZ domain-containing protein 2"/>
    <property type="match status" value="1"/>
</dbReference>
<organism evidence="8 9">
    <name type="scientific">Trapa incisa</name>
    <dbReference type="NCBI Taxonomy" id="236973"/>
    <lineage>
        <taxon>Eukaryota</taxon>
        <taxon>Viridiplantae</taxon>
        <taxon>Streptophyta</taxon>
        <taxon>Embryophyta</taxon>
        <taxon>Tracheophyta</taxon>
        <taxon>Spermatophyta</taxon>
        <taxon>Magnoliopsida</taxon>
        <taxon>eudicotyledons</taxon>
        <taxon>Gunneridae</taxon>
        <taxon>Pentapetalae</taxon>
        <taxon>rosids</taxon>
        <taxon>malvids</taxon>
        <taxon>Myrtales</taxon>
        <taxon>Lythraceae</taxon>
        <taxon>Trapa</taxon>
    </lineage>
</organism>
<evidence type="ECO:0000256" key="4">
    <source>
        <dbReference type="ARBA" id="ARBA00022786"/>
    </source>
</evidence>
<evidence type="ECO:0000259" key="6">
    <source>
        <dbReference type="PROSITE" id="PS50097"/>
    </source>
</evidence>
<dbReference type="InterPro" id="IPR011333">
    <property type="entry name" value="SKP1/BTB/POZ_sf"/>
</dbReference>
<keyword evidence="2" id="KW-0479">Metal-binding</keyword>
<dbReference type="GO" id="GO:0006355">
    <property type="term" value="P:regulation of DNA-templated transcription"/>
    <property type="evidence" value="ECO:0007669"/>
    <property type="project" value="UniProtKB-ARBA"/>
</dbReference>
<dbReference type="PROSITE" id="PS50134">
    <property type="entry name" value="ZF_TAZ"/>
    <property type="match status" value="1"/>
</dbReference>
<dbReference type="PROSITE" id="PS50097">
    <property type="entry name" value="BTB"/>
    <property type="match status" value="1"/>
</dbReference>
<dbReference type="CDD" id="cd14733">
    <property type="entry name" value="BACK"/>
    <property type="match status" value="1"/>
</dbReference>
<dbReference type="SUPFAM" id="SSF57933">
    <property type="entry name" value="TAZ domain"/>
    <property type="match status" value="1"/>
</dbReference>
<feature type="domain" description="BTB" evidence="6">
    <location>
        <begin position="113"/>
        <end position="181"/>
    </location>
</feature>
<evidence type="ECO:0000256" key="5">
    <source>
        <dbReference type="ARBA" id="ARBA00022833"/>
    </source>
</evidence>
<keyword evidence="3" id="KW-0863">Zinc-finger</keyword>
<evidence type="ECO:0000256" key="2">
    <source>
        <dbReference type="ARBA" id="ARBA00022723"/>
    </source>
</evidence>
<dbReference type="Pfam" id="PF00651">
    <property type="entry name" value="BTB"/>
    <property type="match status" value="1"/>
</dbReference>
<dbReference type="FunFam" id="1.20.1020.10:FF:000004">
    <property type="entry name" value="BTB/POZ and TAZ domain-containing protein 2"/>
    <property type="match status" value="1"/>
</dbReference>
<comment type="caution">
    <text evidence="8">The sequence shown here is derived from an EMBL/GenBank/DDBJ whole genome shotgun (WGS) entry which is preliminary data.</text>
</comment>
<dbReference type="Gene3D" id="1.20.1020.10">
    <property type="entry name" value="TAZ domain"/>
    <property type="match status" value="1"/>
</dbReference>
<accession>A0AAN7PPI0</accession>
<dbReference type="InterPro" id="IPR000210">
    <property type="entry name" value="BTB/POZ_dom"/>
</dbReference>
<dbReference type="GO" id="GO:0008270">
    <property type="term" value="F:zinc ion binding"/>
    <property type="evidence" value="ECO:0007669"/>
    <property type="project" value="UniProtKB-KW"/>
</dbReference>
<dbReference type="SUPFAM" id="SSF54695">
    <property type="entry name" value="POZ domain"/>
    <property type="match status" value="1"/>
</dbReference>
<dbReference type="SMART" id="SM00225">
    <property type="entry name" value="BTB"/>
    <property type="match status" value="1"/>
</dbReference>
<reference evidence="8 9" key="1">
    <citation type="journal article" date="2023" name="Hortic Res">
        <title>Pangenome of water caltrop reveals structural variations and asymmetric subgenome divergence after allopolyploidization.</title>
        <authorList>
            <person name="Zhang X."/>
            <person name="Chen Y."/>
            <person name="Wang L."/>
            <person name="Yuan Y."/>
            <person name="Fang M."/>
            <person name="Shi L."/>
            <person name="Lu R."/>
            <person name="Comes H.P."/>
            <person name="Ma Y."/>
            <person name="Chen Y."/>
            <person name="Huang G."/>
            <person name="Zhou Y."/>
            <person name="Zheng Z."/>
            <person name="Qiu Y."/>
        </authorList>
    </citation>
    <scope>NUCLEOTIDE SEQUENCE [LARGE SCALE GENOMIC DNA]</scope>
    <source>
        <tissue evidence="8">Roots</tissue>
    </source>
</reference>
<sequence>MSALCYDYAVLQLAESNNYQSMAASELYSSSSSSIGETFCGYIDVQIEDDYSTELTMMEILNPSSRHCYIPKPPPLPRNVCKRTPHLELRNFVSVPLEAKTAWDRIFKEGQGADVCIITEGNSCILAHCNVLSVASPVLGSLLLQSKVEDGMRYIKVPGMPYEAVHAFIRFLYSSCYEKETMDKFVLHLLLLSHCYMIPSLKRACTSYLGDGWLTEENVVDVLQLAGGCDAPRLSFICFRMVLKNFKSISSTEGWKVMRQVNPKLEQELLEAVVETDSRKRERLRKREERKLYLQLHEAMEALLHICKDGCQTIGPRDKLLKGSQGICSFPACKGFEHLVRHFANCKVRVPGGCMHCKRMWQLLELHSRVCDEPGTCKVPLCRHFKLKVLERSKKDEALWRALASKVTAAGIWLGPFAPKH</sequence>
<keyword evidence="5" id="KW-0862">Zinc</keyword>
<dbReference type="GO" id="GO:0009751">
    <property type="term" value="P:response to salicylic acid"/>
    <property type="evidence" value="ECO:0007669"/>
    <property type="project" value="UniProtKB-ARBA"/>
</dbReference>
<dbReference type="Proteomes" id="UP001345219">
    <property type="component" value="Chromosome 16"/>
</dbReference>
<keyword evidence="9" id="KW-1185">Reference proteome</keyword>
<evidence type="ECO:0000259" key="7">
    <source>
        <dbReference type="PROSITE" id="PS50134"/>
    </source>
</evidence>
<proteinExistence type="predicted"/>
<dbReference type="GO" id="GO:0042542">
    <property type="term" value="P:response to hydrogen peroxide"/>
    <property type="evidence" value="ECO:0007669"/>
    <property type="project" value="UniProtKB-ARBA"/>
</dbReference>
<dbReference type="Pfam" id="PF02135">
    <property type="entry name" value="zf-TAZ"/>
    <property type="match status" value="1"/>
</dbReference>
<evidence type="ECO:0000256" key="1">
    <source>
        <dbReference type="ARBA" id="ARBA00004906"/>
    </source>
</evidence>
<keyword evidence="4" id="KW-0833">Ubl conjugation pathway</keyword>
<evidence type="ECO:0000313" key="9">
    <source>
        <dbReference type="Proteomes" id="UP001345219"/>
    </source>
</evidence>
<dbReference type="GO" id="GO:0005516">
    <property type="term" value="F:calmodulin binding"/>
    <property type="evidence" value="ECO:0007669"/>
    <property type="project" value="UniProtKB-ARBA"/>
</dbReference>